<feature type="domain" description="RNA polymerase sigma-70 region 2" evidence="5">
    <location>
        <begin position="62"/>
        <end position="128"/>
    </location>
</feature>
<comment type="caution">
    <text evidence="7">The sequence shown here is derived from an EMBL/GenBank/DDBJ whole genome shotgun (WGS) entry which is preliminary data.</text>
</comment>
<dbReference type="InterPro" id="IPR036388">
    <property type="entry name" value="WH-like_DNA-bd_sf"/>
</dbReference>
<sequence length="214" mass="24847">MALSSQVVTESRTETRVKENNMGIQGTKCDRFTSLTVLKVKEDRIAMQQNLLRPGEHVPGSYEKYAHTLFKIAIVHLGNKEDAEEAIQDTFIKLMEKGPVFNDEEHEKAWLIRVLTNHCKNMLGRVWRKREVKLEGMESIFTTPADRELISLVLALPIKYKNVIHLYYYEDYSVREISEILKISESAVKMRLQRGRQLLKLDLEGEQKHEAGQF</sequence>
<dbReference type="Gene3D" id="1.10.1740.10">
    <property type="match status" value="1"/>
</dbReference>
<dbReference type="NCBIfam" id="TIGR02937">
    <property type="entry name" value="sigma70-ECF"/>
    <property type="match status" value="1"/>
</dbReference>
<dbReference type="InterPro" id="IPR013249">
    <property type="entry name" value="RNA_pol_sigma70_r4_t2"/>
</dbReference>
<evidence type="ECO:0000313" key="7">
    <source>
        <dbReference type="EMBL" id="MDQ0165076.1"/>
    </source>
</evidence>
<dbReference type="InterPro" id="IPR014284">
    <property type="entry name" value="RNA_pol_sigma-70_dom"/>
</dbReference>
<dbReference type="InterPro" id="IPR007627">
    <property type="entry name" value="RNA_pol_sigma70_r2"/>
</dbReference>
<dbReference type="SUPFAM" id="SSF88946">
    <property type="entry name" value="Sigma2 domain of RNA polymerase sigma factors"/>
    <property type="match status" value="1"/>
</dbReference>
<keyword evidence="2" id="KW-0805">Transcription regulation</keyword>
<evidence type="ECO:0000256" key="1">
    <source>
        <dbReference type="ARBA" id="ARBA00010641"/>
    </source>
</evidence>
<reference evidence="7 8" key="1">
    <citation type="submission" date="2023-07" db="EMBL/GenBank/DDBJ databases">
        <title>Genomic Encyclopedia of Type Strains, Phase IV (KMG-IV): sequencing the most valuable type-strain genomes for metagenomic binning, comparative biology and taxonomic classification.</title>
        <authorList>
            <person name="Goeker M."/>
        </authorList>
    </citation>
    <scope>NUCLEOTIDE SEQUENCE [LARGE SCALE GENOMIC DNA]</scope>
    <source>
        <strain evidence="7 8">DSM 12751</strain>
    </source>
</reference>
<dbReference type="PANTHER" id="PTHR43133">
    <property type="entry name" value="RNA POLYMERASE ECF-TYPE SIGMA FACTO"/>
    <property type="match status" value="1"/>
</dbReference>
<dbReference type="InterPro" id="IPR039425">
    <property type="entry name" value="RNA_pol_sigma-70-like"/>
</dbReference>
<dbReference type="Gene3D" id="1.10.10.10">
    <property type="entry name" value="Winged helix-like DNA-binding domain superfamily/Winged helix DNA-binding domain"/>
    <property type="match status" value="1"/>
</dbReference>
<dbReference type="EMBL" id="JAUSTY010000003">
    <property type="protein sequence ID" value="MDQ0165076.1"/>
    <property type="molecule type" value="Genomic_DNA"/>
</dbReference>
<evidence type="ECO:0000259" key="5">
    <source>
        <dbReference type="Pfam" id="PF04542"/>
    </source>
</evidence>
<keyword evidence="3" id="KW-0731">Sigma factor</keyword>
<dbReference type="PANTHER" id="PTHR43133:SF51">
    <property type="entry name" value="RNA POLYMERASE SIGMA FACTOR"/>
    <property type="match status" value="1"/>
</dbReference>
<feature type="domain" description="RNA polymerase sigma factor 70 region 4 type 2" evidence="6">
    <location>
        <begin position="147"/>
        <end position="199"/>
    </location>
</feature>
<name>A0ABT9VVQ6_9BACI</name>
<evidence type="ECO:0000256" key="2">
    <source>
        <dbReference type="ARBA" id="ARBA00023015"/>
    </source>
</evidence>
<dbReference type="RefSeq" id="WP_343834551.1">
    <property type="nucleotide sequence ID" value="NZ_BAAADK010000010.1"/>
</dbReference>
<dbReference type="Pfam" id="PF04542">
    <property type="entry name" value="Sigma70_r2"/>
    <property type="match status" value="1"/>
</dbReference>
<dbReference type="CDD" id="cd06171">
    <property type="entry name" value="Sigma70_r4"/>
    <property type="match status" value="1"/>
</dbReference>
<accession>A0ABT9VVQ6</accession>
<evidence type="ECO:0000259" key="6">
    <source>
        <dbReference type="Pfam" id="PF08281"/>
    </source>
</evidence>
<dbReference type="Pfam" id="PF08281">
    <property type="entry name" value="Sigma70_r4_2"/>
    <property type="match status" value="1"/>
</dbReference>
<protein>
    <submittedName>
        <fullName evidence="7">RNA polymerase sigma-70 factor (ECF subfamily)</fullName>
    </submittedName>
</protein>
<dbReference type="SUPFAM" id="SSF88659">
    <property type="entry name" value="Sigma3 and sigma4 domains of RNA polymerase sigma factors"/>
    <property type="match status" value="1"/>
</dbReference>
<keyword evidence="8" id="KW-1185">Reference proteome</keyword>
<evidence type="ECO:0000256" key="3">
    <source>
        <dbReference type="ARBA" id="ARBA00023082"/>
    </source>
</evidence>
<comment type="similarity">
    <text evidence="1">Belongs to the sigma-70 factor family. ECF subfamily.</text>
</comment>
<dbReference type="InterPro" id="IPR013325">
    <property type="entry name" value="RNA_pol_sigma_r2"/>
</dbReference>
<evidence type="ECO:0000313" key="8">
    <source>
        <dbReference type="Proteomes" id="UP001235840"/>
    </source>
</evidence>
<proteinExistence type="inferred from homology"/>
<dbReference type="InterPro" id="IPR013324">
    <property type="entry name" value="RNA_pol_sigma_r3/r4-like"/>
</dbReference>
<gene>
    <name evidence="7" type="ORF">J2S11_000976</name>
</gene>
<organism evidence="7 8">
    <name type="scientific">Caldalkalibacillus horti</name>
    <dbReference type="NCBI Taxonomy" id="77523"/>
    <lineage>
        <taxon>Bacteria</taxon>
        <taxon>Bacillati</taxon>
        <taxon>Bacillota</taxon>
        <taxon>Bacilli</taxon>
        <taxon>Bacillales</taxon>
        <taxon>Bacillaceae</taxon>
        <taxon>Caldalkalibacillus</taxon>
    </lineage>
</organism>
<evidence type="ECO:0000256" key="4">
    <source>
        <dbReference type="ARBA" id="ARBA00023163"/>
    </source>
</evidence>
<keyword evidence="4" id="KW-0804">Transcription</keyword>
<dbReference type="Proteomes" id="UP001235840">
    <property type="component" value="Unassembled WGS sequence"/>
</dbReference>